<feature type="domain" description="EamA" evidence="7">
    <location>
        <begin position="9"/>
        <end position="136"/>
    </location>
</feature>
<dbReference type="InterPro" id="IPR051258">
    <property type="entry name" value="Diverse_Substrate_Transporter"/>
</dbReference>
<feature type="transmembrane region" description="Helical" evidence="6">
    <location>
        <begin position="174"/>
        <end position="197"/>
    </location>
</feature>
<comment type="subcellular location">
    <subcellularLocation>
        <location evidence="1">Cell membrane</location>
        <topology evidence="1">Multi-pass membrane protein</topology>
    </subcellularLocation>
</comment>
<evidence type="ECO:0000256" key="6">
    <source>
        <dbReference type="SAM" id="Phobius"/>
    </source>
</evidence>
<reference evidence="8 9" key="1">
    <citation type="submission" date="2017-12" db="EMBL/GenBank/DDBJ databases">
        <title>Phylogenetic diversity of female urinary microbiome.</title>
        <authorList>
            <person name="Thomas-White K."/>
            <person name="Wolfe A.J."/>
        </authorList>
    </citation>
    <scope>NUCLEOTIDE SEQUENCE [LARGE SCALE GENOMIC DNA]</scope>
    <source>
        <strain evidence="8 9">UMB0112</strain>
    </source>
</reference>
<dbReference type="Proteomes" id="UP000234639">
    <property type="component" value="Unassembled WGS sequence"/>
</dbReference>
<evidence type="ECO:0000256" key="5">
    <source>
        <dbReference type="ARBA" id="ARBA00023136"/>
    </source>
</evidence>
<protein>
    <submittedName>
        <fullName evidence="8">EamA/RhaT family transporter</fullName>
    </submittedName>
</protein>
<organism evidence="8 9">
    <name type="scientific">Campylobacter ureolyticus</name>
    <dbReference type="NCBI Taxonomy" id="827"/>
    <lineage>
        <taxon>Bacteria</taxon>
        <taxon>Pseudomonadati</taxon>
        <taxon>Campylobacterota</taxon>
        <taxon>Epsilonproteobacteria</taxon>
        <taxon>Campylobacterales</taxon>
        <taxon>Campylobacteraceae</taxon>
        <taxon>Campylobacter</taxon>
    </lineage>
</organism>
<evidence type="ECO:0000313" key="9">
    <source>
        <dbReference type="Proteomes" id="UP000234639"/>
    </source>
</evidence>
<dbReference type="Pfam" id="PF00892">
    <property type="entry name" value="EamA"/>
    <property type="match status" value="2"/>
</dbReference>
<keyword evidence="2" id="KW-1003">Cell membrane</keyword>
<dbReference type="InterPro" id="IPR037185">
    <property type="entry name" value="EmrE-like"/>
</dbReference>
<dbReference type="AlphaFoldDB" id="A0A2I1N9U6"/>
<evidence type="ECO:0000313" key="8">
    <source>
        <dbReference type="EMBL" id="PKZ29150.1"/>
    </source>
</evidence>
<dbReference type="InterPro" id="IPR000620">
    <property type="entry name" value="EamA_dom"/>
</dbReference>
<feature type="domain" description="EamA" evidence="7">
    <location>
        <begin position="145"/>
        <end position="288"/>
    </location>
</feature>
<feature type="transmembrane region" description="Helical" evidence="6">
    <location>
        <begin position="9"/>
        <end position="29"/>
    </location>
</feature>
<dbReference type="GO" id="GO:0005886">
    <property type="term" value="C:plasma membrane"/>
    <property type="evidence" value="ECO:0007669"/>
    <property type="project" value="UniProtKB-SubCell"/>
</dbReference>
<keyword evidence="4 6" id="KW-1133">Transmembrane helix</keyword>
<feature type="transmembrane region" description="Helical" evidence="6">
    <location>
        <begin position="90"/>
        <end position="112"/>
    </location>
</feature>
<dbReference type="EMBL" id="PKHU01000004">
    <property type="protein sequence ID" value="PKZ29150.1"/>
    <property type="molecule type" value="Genomic_DNA"/>
</dbReference>
<accession>A0A2I1N9U6</accession>
<proteinExistence type="predicted"/>
<evidence type="ECO:0000256" key="2">
    <source>
        <dbReference type="ARBA" id="ARBA00022475"/>
    </source>
</evidence>
<feature type="transmembrane region" description="Helical" evidence="6">
    <location>
        <begin position="248"/>
        <end position="267"/>
    </location>
</feature>
<feature type="transmembrane region" description="Helical" evidence="6">
    <location>
        <begin position="35"/>
        <end position="54"/>
    </location>
</feature>
<evidence type="ECO:0000256" key="1">
    <source>
        <dbReference type="ARBA" id="ARBA00004651"/>
    </source>
</evidence>
<dbReference type="RefSeq" id="WP_101637214.1">
    <property type="nucleotide sequence ID" value="NZ_CACRSK010000002.1"/>
</dbReference>
<comment type="caution">
    <text evidence="8">The sequence shown here is derived from an EMBL/GenBank/DDBJ whole genome shotgun (WGS) entry which is preliminary data.</text>
</comment>
<dbReference type="PANTHER" id="PTHR42920">
    <property type="entry name" value="OS03G0707200 PROTEIN-RELATED"/>
    <property type="match status" value="1"/>
</dbReference>
<feature type="transmembrane region" description="Helical" evidence="6">
    <location>
        <begin position="119"/>
        <end position="137"/>
    </location>
</feature>
<sequence>MTNTQIAKISLITIAIAWGATFLPIQYMLKNINVPSFLFFRFLISAILLWIISFKIGIKFDKTSTKFGVILGIFMFLDFMFQTYALNYTFSSTVAFIIGLNVVIVPFLMYFIFKIHLSFNAILGAVMAVLGLFLLSGTSGLRLGFGEVLSLISAFAYALHVVYTGRFARACNIYILLITQFFTMSFLTLIYALFFATPSKNSLNIFGGFEIWLSINFVYMIIFTAVFATVIAFFIQTKAQIYLTPEQTSLILILEPVSAGFIGYFIGNELLSKAQIFGAILIITAILINELNLTKFIRKFTRRIF</sequence>
<keyword evidence="3 6" id="KW-0812">Transmembrane</keyword>
<feature type="transmembrane region" description="Helical" evidence="6">
    <location>
        <begin position="217"/>
        <end position="236"/>
    </location>
</feature>
<feature type="transmembrane region" description="Helical" evidence="6">
    <location>
        <begin position="273"/>
        <end position="293"/>
    </location>
</feature>
<evidence type="ECO:0000256" key="4">
    <source>
        <dbReference type="ARBA" id="ARBA00022989"/>
    </source>
</evidence>
<name>A0A2I1N9U6_9BACT</name>
<feature type="transmembrane region" description="Helical" evidence="6">
    <location>
        <begin position="143"/>
        <end position="162"/>
    </location>
</feature>
<gene>
    <name evidence="8" type="ORF">CYJ41_04750</name>
</gene>
<dbReference type="PANTHER" id="PTHR42920:SF5">
    <property type="entry name" value="EAMA DOMAIN-CONTAINING PROTEIN"/>
    <property type="match status" value="1"/>
</dbReference>
<feature type="transmembrane region" description="Helical" evidence="6">
    <location>
        <begin position="66"/>
        <end position="84"/>
    </location>
</feature>
<dbReference type="SUPFAM" id="SSF103481">
    <property type="entry name" value="Multidrug resistance efflux transporter EmrE"/>
    <property type="match status" value="2"/>
</dbReference>
<evidence type="ECO:0000256" key="3">
    <source>
        <dbReference type="ARBA" id="ARBA00022692"/>
    </source>
</evidence>
<evidence type="ECO:0000259" key="7">
    <source>
        <dbReference type="Pfam" id="PF00892"/>
    </source>
</evidence>
<keyword evidence="5 6" id="KW-0472">Membrane</keyword>